<dbReference type="RefSeq" id="WP_284205671.1">
    <property type="nucleotide sequence ID" value="NZ_BSPQ01000026.1"/>
</dbReference>
<keyword evidence="1 9" id="KW-0004">4Fe-4S</keyword>
<evidence type="ECO:0000256" key="6">
    <source>
        <dbReference type="ARBA" id="ARBA00022723"/>
    </source>
</evidence>
<keyword evidence="5 9" id="KW-0949">S-adenosyl-L-methionine</keyword>
<feature type="binding site" evidence="9 10">
    <location>
        <position position="306"/>
    </location>
    <ligand>
        <name>S-adenosyl-L-methionine</name>
        <dbReference type="ChEBI" id="CHEBI:59789"/>
    </ligand>
</feature>
<dbReference type="NCBIfam" id="TIGR00479">
    <property type="entry name" value="rumA"/>
    <property type="match status" value="1"/>
</dbReference>
<evidence type="ECO:0000313" key="13">
    <source>
        <dbReference type="EMBL" id="GLS92565.1"/>
    </source>
</evidence>
<dbReference type="PANTHER" id="PTHR11061:SF49">
    <property type="entry name" value="23S RRNA (URACIL(1939)-C(5))-METHYLTRANSFERASE RLMD"/>
    <property type="match status" value="1"/>
</dbReference>
<feature type="active site" evidence="11">
    <location>
        <position position="402"/>
    </location>
</feature>
<feature type="binding site" evidence="9">
    <location>
        <position position="311"/>
    </location>
    <ligand>
        <name>S-adenosyl-L-methionine</name>
        <dbReference type="ChEBI" id="CHEBI:59789"/>
    </ligand>
</feature>
<dbReference type="SUPFAM" id="SSF53335">
    <property type="entry name" value="S-adenosyl-L-methionine-dependent methyltransferases"/>
    <property type="match status" value="1"/>
</dbReference>
<dbReference type="InterPro" id="IPR030391">
    <property type="entry name" value="MeTrfase_TrmA_CS"/>
</dbReference>
<accession>A0ABQ6E5Z1</accession>
<dbReference type="InterPro" id="IPR012340">
    <property type="entry name" value="NA-bd_OB-fold"/>
</dbReference>
<comment type="caution">
    <text evidence="13">The sequence shown here is derived from an EMBL/GenBank/DDBJ whole genome shotgun (WGS) entry which is preliminary data.</text>
</comment>
<dbReference type="CDD" id="cd02440">
    <property type="entry name" value="AdoMet_MTases"/>
    <property type="match status" value="1"/>
</dbReference>
<evidence type="ECO:0000259" key="12">
    <source>
        <dbReference type="PROSITE" id="PS50926"/>
    </source>
</evidence>
<keyword evidence="3 9" id="KW-0489">Methyltransferase</keyword>
<dbReference type="Gene3D" id="3.40.50.150">
    <property type="entry name" value="Vaccinia Virus protein VP39"/>
    <property type="match status" value="1"/>
</dbReference>
<comment type="similarity">
    <text evidence="9">Belongs to the class I-like SAM-binding methyltransferase superfamily. RNA M5U methyltransferase family. RlmD subfamily.</text>
</comment>
<keyword evidence="8 9" id="KW-0411">Iron-sulfur</keyword>
<dbReference type="Proteomes" id="UP001157353">
    <property type="component" value="Unassembled WGS sequence"/>
</dbReference>
<evidence type="ECO:0000256" key="9">
    <source>
        <dbReference type="HAMAP-Rule" id="MF_01010"/>
    </source>
</evidence>
<evidence type="ECO:0000256" key="11">
    <source>
        <dbReference type="PROSITE-ProRule" id="PRU10015"/>
    </source>
</evidence>
<feature type="domain" description="TRAM" evidence="12">
    <location>
        <begin position="11"/>
        <end position="70"/>
    </location>
</feature>
<evidence type="ECO:0000256" key="7">
    <source>
        <dbReference type="ARBA" id="ARBA00023004"/>
    </source>
</evidence>
<dbReference type="PROSITE" id="PS01230">
    <property type="entry name" value="TRMA_1"/>
    <property type="match status" value="1"/>
</dbReference>
<dbReference type="PROSITE" id="PS51687">
    <property type="entry name" value="SAM_MT_RNA_M5U"/>
    <property type="match status" value="1"/>
</dbReference>
<comment type="function">
    <text evidence="9">Catalyzes the formation of 5-methyl-uridine at position 1939 (m5U1939) in 23S rRNA.</text>
</comment>
<evidence type="ECO:0000256" key="5">
    <source>
        <dbReference type="ARBA" id="ARBA00022691"/>
    </source>
</evidence>
<dbReference type="EMBL" id="BSPQ01000026">
    <property type="protein sequence ID" value="GLS92565.1"/>
    <property type="molecule type" value="Genomic_DNA"/>
</dbReference>
<gene>
    <name evidence="9 13" type="primary">rlmD</name>
    <name evidence="13" type="ORF">GCM10007916_36370</name>
</gene>
<dbReference type="InterPro" id="IPR030390">
    <property type="entry name" value="MeTrfase_TrmA_AS"/>
</dbReference>
<comment type="catalytic activity">
    <reaction evidence="9">
        <text>uridine(1939) in 23S rRNA + S-adenosyl-L-methionine = 5-methyluridine(1939) in 23S rRNA + S-adenosyl-L-homocysteine + H(+)</text>
        <dbReference type="Rhea" id="RHEA:42908"/>
        <dbReference type="Rhea" id="RHEA-COMP:10278"/>
        <dbReference type="Rhea" id="RHEA-COMP:10279"/>
        <dbReference type="ChEBI" id="CHEBI:15378"/>
        <dbReference type="ChEBI" id="CHEBI:57856"/>
        <dbReference type="ChEBI" id="CHEBI:59789"/>
        <dbReference type="ChEBI" id="CHEBI:65315"/>
        <dbReference type="ChEBI" id="CHEBI:74447"/>
        <dbReference type="EC" id="2.1.1.190"/>
    </reaction>
</comment>
<evidence type="ECO:0000313" key="14">
    <source>
        <dbReference type="Proteomes" id="UP001157353"/>
    </source>
</evidence>
<evidence type="ECO:0000256" key="10">
    <source>
        <dbReference type="PROSITE-ProRule" id="PRU01024"/>
    </source>
</evidence>
<dbReference type="PROSITE" id="PS50926">
    <property type="entry name" value="TRAM"/>
    <property type="match status" value="1"/>
</dbReference>
<evidence type="ECO:0000256" key="1">
    <source>
        <dbReference type="ARBA" id="ARBA00022485"/>
    </source>
</evidence>
<feature type="binding site" evidence="9">
    <location>
        <position position="89"/>
    </location>
    <ligand>
        <name>[4Fe-4S] cluster</name>
        <dbReference type="ChEBI" id="CHEBI:49883"/>
    </ligand>
</feature>
<feature type="binding site" evidence="9">
    <location>
        <position position="83"/>
    </location>
    <ligand>
        <name>[4Fe-4S] cluster</name>
        <dbReference type="ChEBI" id="CHEBI:49883"/>
    </ligand>
</feature>
<keyword evidence="14" id="KW-1185">Reference proteome</keyword>
<dbReference type="SUPFAM" id="SSF50249">
    <property type="entry name" value="Nucleic acid-binding proteins"/>
    <property type="match status" value="1"/>
</dbReference>
<evidence type="ECO:0000256" key="3">
    <source>
        <dbReference type="ARBA" id="ARBA00022603"/>
    </source>
</evidence>
<dbReference type="InterPro" id="IPR002792">
    <property type="entry name" value="TRAM_dom"/>
</dbReference>
<proteinExistence type="inferred from homology"/>
<dbReference type="NCBIfam" id="NF009639">
    <property type="entry name" value="PRK13168.1"/>
    <property type="match status" value="1"/>
</dbReference>
<dbReference type="PANTHER" id="PTHR11061">
    <property type="entry name" value="RNA M5U METHYLTRANSFERASE"/>
    <property type="match status" value="1"/>
</dbReference>
<sequence length="444" mass="49588">MAQFFKAAPKNSIKSRILKNVLVEKLDHQGRGLAFFQNKPLFIDGALIGETLDVQVTESKKRYSKANIIKINQASELRVPAACPHYEQCGGCHLQHTTQDNQISIKQAGLLDLFTRFAKQAPIELEQAVKSNEWGYRRSARFGVQYNRKSKKVEMGFRRALSNDLIDQKVCPVLKAPLELLIVPLKELLNSLTSKADLGHVEMIWSDQGVVVLLRHLKVLPKGDVALITAFSEQYQVNFYSQPNKNELVCLTGDNKLSYQLPQWNSTLNFNATDFLQVNEAVNQQMVAQALTWLDVNKQDKVLDLFCGLGNFTLPIATLVESVVGVEGVQKMVDRATDNAQANGINNSTFFQADLSAEHLSKQPWASSSFNKVLLDPARAGALESIPFILSLKPSHIVYVSCDPVTLARDSQLLLEKGYKLDKLGLLDMFPQTGHMESMALFIK</sequence>
<dbReference type="EC" id="2.1.1.190" evidence="9"/>
<dbReference type="HAMAP" id="MF_01010">
    <property type="entry name" value="23SrRNA_methyltr_RlmD"/>
    <property type="match status" value="1"/>
</dbReference>
<feature type="binding site" evidence="9">
    <location>
        <position position="354"/>
    </location>
    <ligand>
        <name>S-adenosyl-L-methionine</name>
        <dbReference type="ChEBI" id="CHEBI:59789"/>
    </ligand>
</feature>
<evidence type="ECO:0000256" key="4">
    <source>
        <dbReference type="ARBA" id="ARBA00022679"/>
    </source>
</evidence>
<feature type="binding site" evidence="9 10">
    <location>
        <position position="327"/>
    </location>
    <ligand>
        <name>S-adenosyl-L-methionine</name>
        <dbReference type="ChEBI" id="CHEBI:59789"/>
    </ligand>
</feature>
<keyword evidence="7 9" id="KW-0408">Iron</keyword>
<dbReference type="InterPro" id="IPR010280">
    <property type="entry name" value="U5_MeTrfase_fam"/>
</dbReference>
<name>A0ABQ6E5Z1_9GAMM</name>
<dbReference type="Gene3D" id="2.40.50.1070">
    <property type="match status" value="1"/>
</dbReference>
<dbReference type="PROSITE" id="PS01231">
    <property type="entry name" value="TRMA_2"/>
    <property type="match status" value="1"/>
</dbReference>
<organism evidence="13 14">
    <name type="scientific">Psychromonas marina</name>
    <dbReference type="NCBI Taxonomy" id="88364"/>
    <lineage>
        <taxon>Bacteria</taxon>
        <taxon>Pseudomonadati</taxon>
        <taxon>Pseudomonadota</taxon>
        <taxon>Gammaproteobacteria</taxon>
        <taxon>Alteromonadales</taxon>
        <taxon>Psychromonadaceae</taxon>
        <taxon>Psychromonas</taxon>
    </lineage>
</organism>
<protein>
    <recommendedName>
        <fullName evidence="9">23S rRNA (uracil(1939)-C(5))-methyltransferase RlmD</fullName>
        <ecNumber evidence="9">2.1.1.190</ecNumber>
    </recommendedName>
    <alternativeName>
        <fullName evidence="9">23S rRNA(m5U1939)-methyltransferase</fullName>
    </alternativeName>
</protein>
<keyword evidence="6 9" id="KW-0479">Metal-binding</keyword>
<evidence type="ECO:0000256" key="8">
    <source>
        <dbReference type="ARBA" id="ARBA00023014"/>
    </source>
</evidence>
<dbReference type="Pfam" id="PF01938">
    <property type="entry name" value="TRAM"/>
    <property type="match status" value="1"/>
</dbReference>
<feature type="active site" description="Nucleophile" evidence="9 10">
    <location>
        <position position="402"/>
    </location>
</feature>
<evidence type="ECO:0000256" key="2">
    <source>
        <dbReference type="ARBA" id="ARBA00022552"/>
    </source>
</evidence>
<feature type="binding site" evidence="9">
    <location>
        <position position="171"/>
    </location>
    <ligand>
        <name>[4Fe-4S] cluster</name>
        <dbReference type="ChEBI" id="CHEBI:49883"/>
    </ligand>
</feature>
<dbReference type="Gene3D" id="2.40.50.140">
    <property type="entry name" value="Nucleic acid-binding proteins"/>
    <property type="match status" value="1"/>
</dbReference>
<dbReference type="InterPro" id="IPR029063">
    <property type="entry name" value="SAM-dependent_MTases_sf"/>
</dbReference>
<dbReference type="InterPro" id="IPR001566">
    <property type="entry name" value="23S_rRNA_MeTrfase_RlmD"/>
</dbReference>
<reference evidence="14" key="1">
    <citation type="journal article" date="2019" name="Int. J. Syst. Evol. Microbiol.">
        <title>The Global Catalogue of Microorganisms (GCM) 10K type strain sequencing project: providing services to taxonomists for standard genome sequencing and annotation.</title>
        <authorList>
            <consortium name="The Broad Institute Genomics Platform"/>
            <consortium name="The Broad Institute Genome Sequencing Center for Infectious Disease"/>
            <person name="Wu L."/>
            <person name="Ma J."/>
        </authorList>
    </citation>
    <scope>NUCLEOTIDE SEQUENCE [LARGE SCALE GENOMIC DNA]</scope>
    <source>
        <strain evidence="14">NBRC 103166</strain>
    </source>
</reference>
<dbReference type="Pfam" id="PF05958">
    <property type="entry name" value="tRNA_U5-meth_tr"/>
    <property type="match status" value="1"/>
</dbReference>
<feature type="binding site" evidence="9 10">
    <location>
        <position position="376"/>
    </location>
    <ligand>
        <name>S-adenosyl-L-methionine</name>
        <dbReference type="ChEBI" id="CHEBI:59789"/>
    </ligand>
</feature>
<feature type="binding site" evidence="9 10">
    <location>
        <position position="277"/>
    </location>
    <ligand>
        <name>S-adenosyl-L-methionine</name>
        <dbReference type="ChEBI" id="CHEBI:59789"/>
    </ligand>
</feature>
<keyword evidence="2 9" id="KW-0698">rRNA processing</keyword>
<feature type="binding site" evidence="9">
    <location>
        <position position="92"/>
    </location>
    <ligand>
        <name>[4Fe-4S] cluster</name>
        <dbReference type="ChEBI" id="CHEBI:49883"/>
    </ligand>
</feature>
<keyword evidence="4 9" id="KW-0808">Transferase</keyword>